<organism evidence="1 2">
    <name type="scientific">Nonomuraea solani</name>
    <dbReference type="NCBI Taxonomy" id="1144553"/>
    <lineage>
        <taxon>Bacteria</taxon>
        <taxon>Bacillati</taxon>
        <taxon>Actinomycetota</taxon>
        <taxon>Actinomycetes</taxon>
        <taxon>Streptosporangiales</taxon>
        <taxon>Streptosporangiaceae</taxon>
        <taxon>Nonomuraea</taxon>
    </lineage>
</organism>
<name>A0A1H6EKR5_9ACTN</name>
<dbReference type="AlphaFoldDB" id="A0A1H6EKR5"/>
<accession>A0A1H6EKR5</accession>
<dbReference type="Proteomes" id="UP000236732">
    <property type="component" value="Unassembled WGS sequence"/>
</dbReference>
<dbReference type="EMBL" id="FNVT01000010">
    <property type="protein sequence ID" value="SEG97389.1"/>
    <property type="molecule type" value="Genomic_DNA"/>
</dbReference>
<reference evidence="1 2" key="1">
    <citation type="submission" date="2016-10" db="EMBL/GenBank/DDBJ databases">
        <authorList>
            <person name="de Groot N.N."/>
        </authorList>
    </citation>
    <scope>NUCLEOTIDE SEQUENCE [LARGE SCALE GENOMIC DNA]</scope>
    <source>
        <strain evidence="1 2">CGMCC 4.7037</strain>
    </source>
</reference>
<sequence>MGHAVGGWHHLKGEPVDDEVTAAQLTPAARDTLAAELAEVVVGRAAPEELVLFKENAADYFHDPGAALRSGRRDEPVGFGLDLLTVTPYALAVAVPVVQYLATTLVEAVAEESATHVVARIRRLFRRQEPEAAPRSEKLSEEQLRRVREVAYQAAQGVKLDDDQANLLADAVVGGLVR</sequence>
<protein>
    <submittedName>
        <fullName evidence="1">Uncharacterized protein</fullName>
    </submittedName>
</protein>
<evidence type="ECO:0000313" key="1">
    <source>
        <dbReference type="EMBL" id="SEG97389.1"/>
    </source>
</evidence>
<proteinExistence type="predicted"/>
<evidence type="ECO:0000313" key="2">
    <source>
        <dbReference type="Proteomes" id="UP000236732"/>
    </source>
</evidence>
<gene>
    <name evidence="1" type="ORF">SAMN05444920_110340</name>
</gene>
<keyword evidence="2" id="KW-1185">Reference proteome</keyword>